<dbReference type="Proteomes" id="UP000199074">
    <property type="component" value="Unassembled WGS sequence"/>
</dbReference>
<feature type="chain" id="PRO_5011665578" evidence="1">
    <location>
        <begin position="24"/>
        <end position="45"/>
    </location>
</feature>
<accession>A0A1I7N6T5</accession>
<evidence type="ECO:0000256" key="1">
    <source>
        <dbReference type="SAM" id="SignalP"/>
    </source>
</evidence>
<sequence>MKKILALVLASVMVAGAAAPSFAAETCAFKDVNLCTSESLVSYSD</sequence>
<proteinExistence type="predicted"/>
<protein>
    <submittedName>
        <fullName evidence="2">Uncharacterized protein</fullName>
    </submittedName>
</protein>
<feature type="signal peptide" evidence="1">
    <location>
        <begin position="1"/>
        <end position="23"/>
    </location>
</feature>
<organism evidence="2 3">
    <name type="scientific">Devosia crocina</name>
    <dbReference type="NCBI Taxonomy" id="429728"/>
    <lineage>
        <taxon>Bacteria</taxon>
        <taxon>Pseudomonadati</taxon>
        <taxon>Pseudomonadota</taxon>
        <taxon>Alphaproteobacteria</taxon>
        <taxon>Hyphomicrobiales</taxon>
        <taxon>Devosiaceae</taxon>
        <taxon>Devosia</taxon>
    </lineage>
</organism>
<gene>
    <name evidence="2" type="ORF">SAMN05216456_1000</name>
</gene>
<keyword evidence="1" id="KW-0732">Signal</keyword>
<dbReference type="AlphaFoldDB" id="A0A1I7N6T5"/>
<reference evidence="2 3" key="1">
    <citation type="submission" date="2016-10" db="EMBL/GenBank/DDBJ databases">
        <authorList>
            <person name="de Groot N.N."/>
        </authorList>
    </citation>
    <scope>NUCLEOTIDE SEQUENCE [LARGE SCALE GENOMIC DNA]</scope>
    <source>
        <strain evidence="2 3">IPL20</strain>
    </source>
</reference>
<dbReference type="RefSeq" id="WP_175528467.1">
    <property type="nucleotide sequence ID" value="NZ_FPCK01000001.1"/>
</dbReference>
<keyword evidence="3" id="KW-1185">Reference proteome</keyword>
<evidence type="ECO:0000313" key="3">
    <source>
        <dbReference type="Proteomes" id="UP000199074"/>
    </source>
</evidence>
<dbReference type="EMBL" id="FPCK01000001">
    <property type="protein sequence ID" value="SFV30380.1"/>
    <property type="molecule type" value="Genomic_DNA"/>
</dbReference>
<evidence type="ECO:0000313" key="2">
    <source>
        <dbReference type="EMBL" id="SFV30380.1"/>
    </source>
</evidence>
<name>A0A1I7N6T5_9HYPH</name>